<evidence type="ECO:0000313" key="1">
    <source>
        <dbReference type="EMBL" id="GHF77966.1"/>
    </source>
</evidence>
<reference evidence="1" key="1">
    <citation type="journal article" date="2014" name="Int. J. Syst. Evol. Microbiol.">
        <title>Complete genome sequence of Corynebacterium casei LMG S-19264T (=DSM 44701T), isolated from a smear-ripened cheese.</title>
        <authorList>
            <consortium name="US DOE Joint Genome Institute (JGI-PGF)"/>
            <person name="Walter F."/>
            <person name="Albersmeier A."/>
            <person name="Kalinowski J."/>
            <person name="Ruckert C."/>
        </authorList>
    </citation>
    <scope>NUCLEOTIDE SEQUENCE</scope>
    <source>
        <strain evidence="1">JCM 4122</strain>
    </source>
</reference>
<accession>A0A919BBT6</accession>
<gene>
    <name evidence="1" type="ORF">GCM10017667_01650</name>
</gene>
<organism evidence="1 2">
    <name type="scientific">Streptomyces filamentosus</name>
    <name type="common">Streptomyces roseosporus</name>
    <dbReference type="NCBI Taxonomy" id="67294"/>
    <lineage>
        <taxon>Bacteria</taxon>
        <taxon>Bacillati</taxon>
        <taxon>Actinomycetota</taxon>
        <taxon>Actinomycetes</taxon>
        <taxon>Kitasatosporales</taxon>
        <taxon>Streptomycetaceae</taxon>
        <taxon>Streptomyces</taxon>
    </lineage>
</organism>
<comment type="caution">
    <text evidence="1">The sequence shown here is derived from an EMBL/GenBank/DDBJ whole genome shotgun (WGS) entry which is preliminary data.</text>
</comment>
<evidence type="ECO:0000313" key="2">
    <source>
        <dbReference type="Proteomes" id="UP000632849"/>
    </source>
</evidence>
<dbReference type="Proteomes" id="UP000632849">
    <property type="component" value="Unassembled WGS sequence"/>
</dbReference>
<name>A0A919BBT6_STRFL</name>
<proteinExistence type="predicted"/>
<dbReference type="AlphaFoldDB" id="A0A919BBT6"/>
<reference evidence="1" key="2">
    <citation type="submission" date="2020-09" db="EMBL/GenBank/DDBJ databases">
        <authorList>
            <person name="Sun Q."/>
            <person name="Ohkuma M."/>
        </authorList>
    </citation>
    <scope>NUCLEOTIDE SEQUENCE</scope>
    <source>
        <strain evidence="1">JCM 4122</strain>
    </source>
</reference>
<keyword evidence="2" id="KW-1185">Reference proteome</keyword>
<protein>
    <submittedName>
        <fullName evidence="1">Uncharacterized protein</fullName>
    </submittedName>
</protein>
<sequence length="70" mass="7946">MRLPDEPVTGPRQKWVTGQCWRCDGTGLQVLWLGPALSEVHGYAPLYACEPCTRRLEELISAYNARRDIT</sequence>
<dbReference type="EMBL" id="BNBE01000001">
    <property type="protein sequence ID" value="GHF77966.1"/>
    <property type="molecule type" value="Genomic_DNA"/>
</dbReference>